<evidence type="ECO:0000313" key="3">
    <source>
        <dbReference type="Proteomes" id="UP001155241"/>
    </source>
</evidence>
<dbReference type="Proteomes" id="UP001155241">
    <property type="component" value="Unassembled WGS sequence"/>
</dbReference>
<keyword evidence="3" id="KW-1185">Reference proteome</keyword>
<feature type="chain" id="PRO_5040765005" evidence="1">
    <location>
        <begin position="23"/>
        <end position="403"/>
    </location>
</feature>
<sequence length="403" mass="45638">MKRYLHVLFTVAALTLTGVVLAKPTTPAEVEPFLVEGRIQEGIDEFQQRDDSTAQYAVGVLKVLAAVEGLTQDLYRYGLRDNNPRLPFVRLPVPANDGPEQLTYVKWRQVLQDFVDDLDDAQQSLLAIQDEDVKLKLPVGLVRLDLNGDGVAEQDETFWRVFTAVAWRAAKLDEDQQRFEIGFDKADAHWMIGYTHLLQAMAEAWLAYDTEAFYNQTAPMFFAGAETPKVLLRSNLQRGFNPDSIADAIAAIHLMKFDVVEPERMKAALKHLQEMIAQSRQVWICIGKETDDDREWIPGPNQTSLTPLRVNQSIADGWQVFLDEADAVLAGEKLVPHWRVPAGQGININRVFNEPREFDLVMWVHGAAAVPYLEEGEVVSQETARTLNRIFQGRFVAFAIWFQ</sequence>
<protein>
    <submittedName>
        <fullName evidence="2">Uncharacterized protein</fullName>
    </submittedName>
</protein>
<reference evidence="2" key="1">
    <citation type="submission" date="2022-06" db="EMBL/GenBank/DDBJ databases">
        <title>Aeoliella straminimaris, a novel planctomycete from sediments.</title>
        <authorList>
            <person name="Vitorino I.R."/>
            <person name="Lage O.M."/>
        </authorList>
    </citation>
    <scope>NUCLEOTIDE SEQUENCE</scope>
    <source>
        <strain evidence="2">ICT_H6.2</strain>
    </source>
</reference>
<comment type="caution">
    <text evidence="2">The sequence shown here is derived from an EMBL/GenBank/DDBJ whole genome shotgun (WGS) entry which is preliminary data.</text>
</comment>
<dbReference type="RefSeq" id="WP_252855897.1">
    <property type="nucleotide sequence ID" value="NZ_JAMXLR010000092.1"/>
</dbReference>
<gene>
    <name evidence="2" type="ORF">NG895_28125</name>
</gene>
<evidence type="ECO:0000313" key="2">
    <source>
        <dbReference type="EMBL" id="MCO6047790.1"/>
    </source>
</evidence>
<accession>A0A9X2FEZ4</accession>
<proteinExistence type="predicted"/>
<dbReference type="EMBL" id="JAMXLR010000092">
    <property type="protein sequence ID" value="MCO6047790.1"/>
    <property type="molecule type" value="Genomic_DNA"/>
</dbReference>
<organism evidence="2 3">
    <name type="scientific">Aeoliella straminimaris</name>
    <dbReference type="NCBI Taxonomy" id="2954799"/>
    <lineage>
        <taxon>Bacteria</taxon>
        <taxon>Pseudomonadati</taxon>
        <taxon>Planctomycetota</taxon>
        <taxon>Planctomycetia</taxon>
        <taxon>Pirellulales</taxon>
        <taxon>Lacipirellulaceae</taxon>
        <taxon>Aeoliella</taxon>
    </lineage>
</organism>
<feature type="signal peptide" evidence="1">
    <location>
        <begin position="1"/>
        <end position="22"/>
    </location>
</feature>
<dbReference type="AlphaFoldDB" id="A0A9X2FEZ4"/>
<keyword evidence="1" id="KW-0732">Signal</keyword>
<name>A0A9X2FEZ4_9BACT</name>
<evidence type="ECO:0000256" key="1">
    <source>
        <dbReference type="SAM" id="SignalP"/>
    </source>
</evidence>